<dbReference type="PANTHER" id="PTHR47481">
    <property type="match status" value="1"/>
</dbReference>
<evidence type="ECO:0000313" key="1">
    <source>
        <dbReference type="EMBL" id="RVW18076.1"/>
    </source>
</evidence>
<dbReference type="Proteomes" id="UP000288805">
    <property type="component" value="Unassembled WGS sequence"/>
</dbReference>
<dbReference type="EMBL" id="QGNW01002553">
    <property type="protein sequence ID" value="RVW18076.1"/>
    <property type="molecule type" value="Genomic_DNA"/>
</dbReference>
<dbReference type="AlphaFoldDB" id="A0A438C584"/>
<evidence type="ECO:0000313" key="2">
    <source>
        <dbReference type="Proteomes" id="UP000288805"/>
    </source>
</evidence>
<comment type="caution">
    <text evidence="1">The sequence shown here is derived from an EMBL/GenBank/DDBJ whole genome shotgun (WGS) entry which is preliminary data.</text>
</comment>
<dbReference type="PANTHER" id="PTHR47481:SF22">
    <property type="entry name" value="RETROTRANSPOSON GAG DOMAIN-CONTAINING PROTEIN"/>
    <property type="match status" value="1"/>
</dbReference>
<gene>
    <name evidence="1" type="ORF">CK203_109224</name>
</gene>
<proteinExistence type="predicted"/>
<sequence length="260" mass="28792">MLPMCPTSCITFSPPPWTAPLTSIKSIYYSAVCAAAFARHPAPGQQVSKDRPITAVTPPGYPSSTVVLRPMKLGWCNSCLHHLVKASTCIFGVTIFSGNHRLYLPSKVIILWFSLWDTTLPSKYQEESTRSINPDYIAWEQQDQLLLCWLLACLSEANLGHVVGCQTSHAVWTTLELYWPPSHHPISCNFNFNSKTQKKKGVSDIDDYLLKMKNIADKLAVAGEPVGEQKLVLHILGGLGVECKPFCDIDPCPTSIDFSI</sequence>
<organism evidence="1 2">
    <name type="scientific">Vitis vinifera</name>
    <name type="common">Grape</name>
    <dbReference type="NCBI Taxonomy" id="29760"/>
    <lineage>
        <taxon>Eukaryota</taxon>
        <taxon>Viridiplantae</taxon>
        <taxon>Streptophyta</taxon>
        <taxon>Embryophyta</taxon>
        <taxon>Tracheophyta</taxon>
        <taxon>Spermatophyta</taxon>
        <taxon>Magnoliopsida</taxon>
        <taxon>eudicotyledons</taxon>
        <taxon>Gunneridae</taxon>
        <taxon>Pentapetalae</taxon>
        <taxon>rosids</taxon>
        <taxon>Vitales</taxon>
        <taxon>Vitaceae</taxon>
        <taxon>Viteae</taxon>
        <taxon>Vitis</taxon>
    </lineage>
</organism>
<accession>A0A438C584</accession>
<dbReference type="Pfam" id="PF14223">
    <property type="entry name" value="Retrotran_gag_2"/>
    <property type="match status" value="1"/>
</dbReference>
<reference evidence="1 2" key="1">
    <citation type="journal article" date="2018" name="PLoS Genet.">
        <title>Population sequencing reveals clonal diversity and ancestral inbreeding in the grapevine cultivar Chardonnay.</title>
        <authorList>
            <person name="Roach M.J."/>
            <person name="Johnson D.L."/>
            <person name="Bohlmann J."/>
            <person name="van Vuuren H.J."/>
            <person name="Jones S.J."/>
            <person name="Pretorius I.S."/>
            <person name="Schmidt S.A."/>
            <person name="Borneman A.R."/>
        </authorList>
    </citation>
    <scope>NUCLEOTIDE SEQUENCE [LARGE SCALE GENOMIC DNA]</scope>
    <source>
        <strain evidence="2">cv. Chardonnay</strain>
        <tissue evidence="1">Leaf</tissue>
    </source>
</reference>
<protein>
    <submittedName>
        <fullName evidence="1">Uncharacterized protein</fullName>
    </submittedName>
</protein>
<name>A0A438C584_VITVI</name>